<gene>
    <name evidence="1" type="ORF">SUNI508_11719</name>
</gene>
<comment type="caution">
    <text evidence="1">The sequence shown here is derived from an EMBL/GenBank/DDBJ whole genome shotgun (WGS) entry which is preliminary data.</text>
</comment>
<proteinExistence type="predicted"/>
<organism evidence="1 2">
    <name type="scientific">Seiridium unicorne</name>
    <dbReference type="NCBI Taxonomy" id="138068"/>
    <lineage>
        <taxon>Eukaryota</taxon>
        <taxon>Fungi</taxon>
        <taxon>Dikarya</taxon>
        <taxon>Ascomycota</taxon>
        <taxon>Pezizomycotina</taxon>
        <taxon>Sordariomycetes</taxon>
        <taxon>Xylariomycetidae</taxon>
        <taxon>Amphisphaeriales</taxon>
        <taxon>Sporocadaceae</taxon>
        <taxon>Seiridium</taxon>
    </lineage>
</organism>
<name>A0ABR2UGM4_9PEZI</name>
<sequence length="180" mass="20753">MPLLVFCTAEEAKPFVRLLFPANEKSTYGLVESKQSGGTFRRAVKDDEAIETEFIGASVEDCGSWVLQQQEKNIYIEYDTLVVLDKRSNDDHTVILAFYIRDDEFLLKGQPINTWYEFRVPYQKVDTLLDTLERPSDVFGVYFHRKNELTDENGVFDAGKAWDLRCEGKGHVLTETNRNL</sequence>
<accession>A0ABR2UGM4</accession>
<keyword evidence="2" id="KW-1185">Reference proteome</keyword>
<reference evidence="1 2" key="1">
    <citation type="journal article" date="2024" name="J. Plant Pathol.">
        <title>Sequence and assembly of the genome of Seiridium unicorne, isolate CBS 538.82, causal agent of cypress canker disease.</title>
        <authorList>
            <person name="Scali E."/>
            <person name="Rocca G.D."/>
            <person name="Danti R."/>
            <person name="Garbelotto M."/>
            <person name="Barberini S."/>
            <person name="Baroncelli R."/>
            <person name="Emiliani G."/>
        </authorList>
    </citation>
    <scope>NUCLEOTIDE SEQUENCE [LARGE SCALE GENOMIC DNA]</scope>
    <source>
        <strain evidence="1 2">BM-138-508</strain>
    </source>
</reference>
<evidence type="ECO:0000313" key="2">
    <source>
        <dbReference type="Proteomes" id="UP001408356"/>
    </source>
</evidence>
<protein>
    <submittedName>
        <fullName evidence="1">Uncharacterized protein</fullName>
    </submittedName>
</protein>
<evidence type="ECO:0000313" key="1">
    <source>
        <dbReference type="EMBL" id="KAK9413638.1"/>
    </source>
</evidence>
<dbReference type="EMBL" id="JARVKF010000436">
    <property type="protein sequence ID" value="KAK9413638.1"/>
    <property type="molecule type" value="Genomic_DNA"/>
</dbReference>
<dbReference type="Proteomes" id="UP001408356">
    <property type="component" value="Unassembled WGS sequence"/>
</dbReference>